<sequence>MTDRDSLIAWYGTVAAIPEARLLVAGDLVAELVDGNLRAIRFQGIEVLRAVAYVVRDADWGTYAPVIVDLRIDEGEGAFAVHYLGRCVSAAGATLSYDVAIRGTADGTLTFEAESTARGGFETNRCGFCVLHPIRDLAGRPVQIEHCDGSVERTRMPDLIAPWQPFQSMRAITHEVRLGLAATCRLEGDAFEMEDQRNWSDASFKTYVRPLALPWPYRLPDAEPQRQAVRLTLDGGRDAPAVAAGPADAAVLTLDEPSGTMPGIGLVVTPEEVAATLRAADRLREVGPQSLLFHFDPSTGHGIAALRGFARVQALGGTESVLECVLPGRDDPRDELDAVAALVRQAGLKLDAIAVSPSVDRQSTPPGSAWPACPPLEEVYAAARHAFPGLRLGGGMFSTFTEFNRKRPPVDRLDFVTHTTNPIVHAADDRSVMQTLEALPHITRSCRAIIGGAPYRIGPSTIGMRQNPYGSRTMDNPDGERICMARRDPRQRGLFAASWLVGYAANTGPAALEMLVVGALTGDFGLLGEEGEADVRPVFHAARGLAALAGQARVPVTSSREDGVLAAGALDRRGRPIVWVANVTDRPQTVCVASVDLSAWLCATLDDAAMAQARDGRWPHERPCPAGSLDLPAYAVARLRPA</sequence>
<accession>A0A4Q2RB44</accession>
<evidence type="ECO:0000259" key="2">
    <source>
        <dbReference type="Pfam" id="PF25838"/>
    </source>
</evidence>
<dbReference type="Pfam" id="PF25837">
    <property type="entry name" value="Apionate_lact_N"/>
    <property type="match status" value="1"/>
</dbReference>
<dbReference type="RefSeq" id="WP_129219766.1">
    <property type="nucleotide sequence ID" value="NZ_QYBC01000011.1"/>
</dbReference>
<evidence type="ECO:0000259" key="1">
    <source>
        <dbReference type="Pfam" id="PF25837"/>
    </source>
</evidence>
<comment type="caution">
    <text evidence="4">The sequence shown here is derived from an EMBL/GenBank/DDBJ whole genome shotgun (WGS) entry which is preliminary data.</text>
</comment>
<dbReference type="Pfam" id="PF25839">
    <property type="entry name" value="Apionate_lact_C"/>
    <property type="match status" value="1"/>
</dbReference>
<dbReference type="EMBL" id="QYBC01000011">
    <property type="protein sequence ID" value="RYB04067.1"/>
    <property type="molecule type" value="Genomic_DNA"/>
</dbReference>
<dbReference type="InterPro" id="IPR058789">
    <property type="entry name" value="ApnL_C"/>
</dbReference>
<reference evidence="4 5" key="1">
    <citation type="submission" date="2018-09" db="EMBL/GenBank/DDBJ databases">
        <authorList>
            <person name="Grouzdev D.S."/>
            <person name="Krutkina M.S."/>
        </authorList>
    </citation>
    <scope>NUCLEOTIDE SEQUENCE [LARGE SCALE GENOMIC DNA]</scope>
    <source>
        <strain evidence="4 5">RmlP001</strain>
    </source>
</reference>
<feature type="domain" description="D-apionate lactonase N-terminal" evidence="1">
    <location>
        <begin position="9"/>
        <end position="234"/>
    </location>
</feature>
<dbReference type="InterPro" id="IPR058787">
    <property type="entry name" value="ApnL_M"/>
</dbReference>
<evidence type="ECO:0000313" key="5">
    <source>
        <dbReference type="Proteomes" id="UP000289411"/>
    </source>
</evidence>
<dbReference type="AlphaFoldDB" id="A0A4Q2RB44"/>
<name>A0A4Q2RB44_9HYPH</name>
<dbReference type="Pfam" id="PF25838">
    <property type="entry name" value="Apionate_lact_M"/>
    <property type="match status" value="1"/>
</dbReference>
<proteinExistence type="predicted"/>
<dbReference type="InterPro" id="IPR058788">
    <property type="entry name" value="ApnL_N"/>
</dbReference>
<dbReference type="OrthoDB" id="931854at2"/>
<feature type="domain" description="D-apionate lactonase C-terminal" evidence="3">
    <location>
        <begin position="562"/>
        <end position="639"/>
    </location>
</feature>
<reference evidence="4 5" key="2">
    <citation type="submission" date="2019-02" db="EMBL/GenBank/DDBJ databases">
        <title>'Lichenibacterium ramalinii' gen. nov. sp. nov., 'Lichenibacterium minor' gen. nov. sp. nov.</title>
        <authorList>
            <person name="Pankratov T."/>
        </authorList>
    </citation>
    <scope>NUCLEOTIDE SEQUENCE [LARGE SCALE GENOMIC DNA]</scope>
    <source>
        <strain evidence="4 5">RmlP001</strain>
    </source>
</reference>
<evidence type="ECO:0000259" key="3">
    <source>
        <dbReference type="Pfam" id="PF25839"/>
    </source>
</evidence>
<gene>
    <name evidence="4" type="ORF">D3272_13635</name>
</gene>
<protein>
    <submittedName>
        <fullName evidence="4">Uncharacterized protein</fullName>
    </submittedName>
</protein>
<dbReference type="Proteomes" id="UP000289411">
    <property type="component" value="Unassembled WGS sequence"/>
</dbReference>
<evidence type="ECO:0000313" key="4">
    <source>
        <dbReference type="EMBL" id="RYB04067.1"/>
    </source>
</evidence>
<organism evidence="4 5">
    <name type="scientific">Lichenibacterium ramalinae</name>
    <dbReference type="NCBI Taxonomy" id="2316527"/>
    <lineage>
        <taxon>Bacteria</taxon>
        <taxon>Pseudomonadati</taxon>
        <taxon>Pseudomonadota</taxon>
        <taxon>Alphaproteobacteria</taxon>
        <taxon>Hyphomicrobiales</taxon>
        <taxon>Lichenihabitantaceae</taxon>
        <taxon>Lichenibacterium</taxon>
    </lineage>
</organism>
<keyword evidence="5" id="KW-1185">Reference proteome</keyword>
<feature type="domain" description="D-apionate lactonase TIM barrel" evidence="2">
    <location>
        <begin position="264"/>
        <end position="550"/>
    </location>
</feature>